<dbReference type="Pfam" id="PF04389">
    <property type="entry name" value="Peptidase_M28"/>
    <property type="match status" value="1"/>
</dbReference>
<dbReference type="Gene3D" id="3.40.630.10">
    <property type="entry name" value="Zn peptidases"/>
    <property type="match status" value="1"/>
</dbReference>
<sequence>MRQAIGVLASDDFEGRRAGTPGADKAAAYIADRFRRAGLKSPAGGFRQPFTIDRKPKDLPAASAQMPSGQLYFLEQLNKQGPFTAYNVVGRVPGKASDGRVVVVMAHYDHLGICEPEGAPDRICNGAVDNASGVAALIAVAERVAKMGLDRDVWLVATSGEEWGLLGAKAFAANPPVPLTSIVAGFNLDTIAIAPKGAPVAIVAPDKSPLEQLVRDAAKAVGRPFDPDREAQPFIKRQDGWALAERGVPMIMAGGSFSDLKLLEAFFGSAYHGPKDELRLDTDLGGAVDDANLHVELVRRAASRSLLPTFAQVPHLEK</sequence>
<dbReference type="Proteomes" id="UP001165363">
    <property type="component" value="Unassembled WGS sequence"/>
</dbReference>
<dbReference type="InterPro" id="IPR007484">
    <property type="entry name" value="Peptidase_M28"/>
</dbReference>
<accession>A0ABT0RJJ0</accession>
<reference evidence="2" key="1">
    <citation type="submission" date="2022-05" db="EMBL/GenBank/DDBJ databases">
        <authorList>
            <person name="Jo J.-H."/>
            <person name="Im W.-T."/>
        </authorList>
    </citation>
    <scope>NUCLEOTIDE SEQUENCE</scope>
    <source>
        <strain evidence="2">SE158</strain>
    </source>
</reference>
<name>A0ABT0RJJ0_9SPHN</name>
<dbReference type="PANTHER" id="PTHR12147">
    <property type="entry name" value="METALLOPEPTIDASE M28 FAMILY MEMBER"/>
    <property type="match status" value="1"/>
</dbReference>
<comment type="caution">
    <text evidence="2">The sequence shown here is derived from an EMBL/GenBank/DDBJ whole genome shotgun (WGS) entry which is preliminary data.</text>
</comment>
<evidence type="ECO:0000313" key="2">
    <source>
        <dbReference type="EMBL" id="MCL6682806.1"/>
    </source>
</evidence>
<dbReference type="InterPro" id="IPR045175">
    <property type="entry name" value="M28_fam"/>
</dbReference>
<evidence type="ECO:0000259" key="1">
    <source>
        <dbReference type="Pfam" id="PF04389"/>
    </source>
</evidence>
<dbReference type="PANTHER" id="PTHR12147:SF26">
    <property type="entry name" value="PEPTIDASE M28 DOMAIN-CONTAINING PROTEIN"/>
    <property type="match status" value="1"/>
</dbReference>
<dbReference type="RefSeq" id="WP_249846757.1">
    <property type="nucleotide sequence ID" value="NZ_JAMGBD010000001.1"/>
</dbReference>
<organism evidence="2 3">
    <name type="scientific">Sphingomonas alba</name>
    <dbReference type="NCBI Taxonomy" id="2908208"/>
    <lineage>
        <taxon>Bacteria</taxon>
        <taxon>Pseudomonadati</taxon>
        <taxon>Pseudomonadota</taxon>
        <taxon>Alphaproteobacteria</taxon>
        <taxon>Sphingomonadales</taxon>
        <taxon>Sphingomonadaceae</taxon>
        <taxon>Sphingomonas</taxon>
    </lineage>
</organism>
<dbReference type="EMBL" id="JAMGBD010000001">
    <property type="protein sequence ID" value="MCL6682806.1"/>
    <property type="molecule type" value="Genomic_DNA"/>
</dbReference>
<proteinExistence type="predicted"/>
<dbReference type="SUPFAM" id="SSF53187">
    <property type="entry name" value="Zn-dependent exopeptidases"/>
    <property type="match status" value="1"/>
</dbReference>
<evidence type="ECO:0000313" key="3">
    <source>
        <dbReference type="Proteomes" id="UP001165363"/>
    </source>
</evidence>
<protein>
    <submittedName>
        <fullName evidence="2">M28 family peptidase</fullName>
    </submittedName>
</protein>
<keyword evidence="3" id="KW-1185">Reference proteome</keyword>
<feature type="domain" description="Peptidase M28" evidence="1">
    <location>
        <begin position="87"/>
        <end position="289"/>
    </location>
</feature>
<gene>
    <name evidence="2" type="ORF">LZ536_02675</name>
</gene>